<feature type="region of interest" description="Disordered" evidence="3">
    <location>
        <begin position="88"/>
        <end position="110"/>
    </location>
</feature>
<evidence type="ECO:0000256" key="2">
    <source>
        <dbReference type="RuleBase" id="RU003860"/>
    </source>
</evidence>
<dbReference type="Proteomes" id="UP000321189">
    <property type="component" value="Unassembled WGS sequence"/>
</dbReference>
<keyword evidence="5" id="KW-1185">Reference proteome</keyword>
<dbReference type="InterPro" id="IPR002634">
    <property type="entry name" value="BolA"/>
</dbReference>
<proteinExistence type="inferred from homology"/>
<dbReference type="Gene3D" id="3.10.20.90">
    <property type="entry name" value="Phosphatidylinositol 3-kinase Catalytic Subunit, Chain A, domain 1"/>
    <property type="match status" value="1"/>
</dbReference>
<comment type="similarity">
    <text evidence="1 2">Belongs to the BolA/IbaG family.</text>
</comment>
<evidence type="ECO:0000313" key="5">
    <source>
        <dbReference type="Proteomes" id="UP000321189"/>
    </source>
</evidence>
<dbReference type="InterPro" id="IPR050961">
    <property type="entry name" value="BolA/IbaG_stress_morph_reg"/>
</dbReference>
<dbReference type="EMBL" id="BJUT01000025">
    <property type="protein sequence ID" value="GEK77017.1"/>
    <property type="molecule type" value="Genomic_DNA"/>
</dbReference>
<evidence type="ECO:0000313" key="4">
    <source>
        <dbReference type="EMBL" id="GEK77017.1"/>
    </source>
</evidence>
<dbReference type="SUPFAM" id="SSF82657">
    <property type="entry name" value="BolA-like"/>
    <property type="match status" value="1"/>
</dbReference>
<reference evidence="4 5" key="1">
    <citation type="submission" date="2019-07" db="EMBL/GenBank/DDBJ databases">
        <title>Whole genome shotgun sequence of Pseudoalteromonas atlantica NBRC 103033.</title>
        <authorList>
            <person name="Hosoyama A."/>
            <person name="Uohara A."/>
            <person name="Ohji S."/>
            <person name="Ichikawa N."/>
        </authorList>
    </citation>
    <scope>NUCLEOTIDE SEQUENCE [LARGE SCALE GENOMIC DNA]</scope>
    <source>
        <strain evidence="4 5">NBRC 103033</strain>
    </source>
</reference>
<comment type="caution">
    <text evidence="4">The sequence shown here is derived from an EMBL/GenBank/DDBJ whole genome shotgun (WGS) entry which is preliminary data.</text>
</comment>
<organism evidence="4 5">
    <name type="scientific">Pseudoalteromonas atlantica</name>
    <name type="common">Alteromonas atlantica</name>
    <dbReference type="NCBI Taxonomy" id="288"/>
    <lineage>
        <taxon>Bacteria</taxon>
        <taxon>Pseudomonadati</taxon>
        <taxon>Pseudomonadota</taxon>
        <taxon>Gammaproteobacteria</taxon>
        <taxon>Alteromonadales</taxon>
        <taxon>Pseudoalteromonadaceae</taxon>
        <taxon>Pseudoalteromonas</taxon>
    </lineage>
</organism>
<name>A0ABQ0UEW7_PSEAF</name>
<sequence>MTKYGVLMSMQQQIQDKLSSAIACKHLNVINESHMHSAGTESHFKVIVVSEEFAGKRLLQRHRQINEVLKDELANHIHALAIHTYTPDEFSEQGGEAPDSPNCMGGSKLN</sequence>
<protein>
    <submittedName>
        <fullName evidence="4">Transcriptional regulator</fullName>
    </submittedName>
</protein>
<dbReference type="PIRSF" id="PIRSF003113">
    <property type="entry name" value="BolA"/>
    <property type="match status" value="1"/>
</dbReference>
<gene>
    <name evidence="4" type="ORF">PAT01_23210</name>
</gene>
<evidence type="ECO:0000256" key="3">
    <source>
        <dbReference type="SAM" id="MobiDB-lite"/>
    </source>
</evidence>
<dbReference type="PANTHER" id="PTHR46229">
    <property type="entry name" value="BOLA TRANSCRIPTION REGULATOR"/>
    <property type="match status" value="1"/>
</dbReference>
<dbReference type="PANTHER" id="PTHR46229:SF2">
    <property type="entry name" value="BOLA-LIKE PROTEIN 1"/>
    <property type="match status" value="1"/>
</dbReference>
<dbReference type="Pfam" id="PF01722">
    <property type="entry name" value="BolA"/>
    <property type="match status" value="1"/>
</dbReference>
<accession>A0ABQ0UEW7</accession>
<evidence type="ECO:0000256" key="1">
    <source>
        <dbReference type="ARBA" id="ARBA00005578"/>
    </source>
</evidence>
<dbReference type="InterPro" id="IPR036065">
    <property type="entry name" value="BolA-like_sf"/>
</dbReference>